<dbReference type="SUPFAM" id="SSF50249">
    <property type="entry name" value="Nucleic acid-binding proteins"/>
    <property type="match status" value="1"/>
</dbReference>
<sequence length="1139" mass="128298">MSGPISQVIACEHNSPLKFYEGILAALGTDHVDSELPLKPFTECGIGTTNNNTLTIGAVSKVYPLKRHVGSKGAVKIIILEGALKKDKEKKSHLRVMLFNECAEELESAEVQKGNLIGFYGFHVIPNSSVEYSKMYSKQEHLLEYQITVKCQPKRRVKMFFTTTSLETTSQLDSIEQTKESKNDKVKITKRPHKLLSLSSQRSYYELPELKRSKNDEIMHIELSDSDEGDKGITRTTRSNSQKLGETKGVDGENNRNRSTNVRKEMNGHLEKTVKNSAAANVTNGKKVDVKIINGSAKNSNEFLTIANHLTYKYTKLIEAPNCEKMHCYAVVTETGTPHAGPTKNVLRIKVTDDSLDEQDIKVSIFYEKGWEPPLIRKHQIIRFHRLRLELFNGNRDGSVNSQDFMVFNPEECDATAKKIRGTSWAKKYVTFTEEDAEIIFKIKEWINSNLEAEANTQSPEHNENDMILTLEENAPAIDNAEKVEALFETIDKKLSAEDFTDLKYESVCHMFCQIVEFHKLDDDHVALRVKRKSSCPLKLTVFPLSLRKFKTVNDCLSAATIEENRQDVSILLKNTSAKPVFQLLQDDKDIFILNCKIPPRKGTSKADQLITLDISEGDIISIHPRMKQSFKKSLNNWKKQCNEIQTTSSDKPVLTSKEVTSISNVPVKKSPVKKLKKFNEENFISSDERLENVAENERLQNENGNGFVSAANSDLTYVQNTRQLDDEELALSQVRCITKSLKEGKDKNIPVSNVPPTTKLSEKGMKEAIASICYHLHHKQKAEKQTADVNTLDEVLSLSRRASTTAAAISNRCFDRSFDSVKSSEETLLDCSIKSNSVSPTEKTVTPVKINSTKCGSPKRSLRSAPTRIAEVKQNGSDSMNSSPSRHVKIRKFEHSNDVSRDSLDPFELSDAENSSTTEIEEEKEDDDDDDDDLATVIIETKTKKSPPRPVTSTPRKGEKAEDRLSSNHNTTRRRLNDDGGNYYLLIKIKPTDENNGDPAIVTCHCRACQRYVPITSFPINYMCPDCQKNGKKSKLQKPLFLMIFHLLHLNSLEHKEVVLRSPRAEEFLGGCSVNSFIQDEEVRKRILSSLKKLSILSPPMENGVFVSQKLSLQLGTVILGNYSQEIVSFEIPKGFKS</sequence>
<feature type="compositionally biased region" description="Polar residues" evidence="1">
    <location>
        <begin position="839"/>
        <end position="856"/>
    </location>
</feature>
<feature type="compositionally biased region" description="Basic and acidic residues" evidence="1">
    <location>
        <begin position="245"/>
        <end position="263"/>
    </location>
</feature>
<protein>
    <recommendedName>
        <fullName evidence="4">Telomeric single stranded DNA binding POT1/Cdc13 domain-containing protein</fullName>
    </recommendedName>
</protein>
<dbReference type="KEGG" id="btab:109033194"/>
<organism evidence="2 3">
    <name type="scientific">Bemisia tabaci</name>
    <name type="common">Sweetpotato whitefly</name>
    <name type="synonym">Aleurodes tabaci</name>
    <dbReference type="NCBI Taxonomy" id="7038"/>
    <lineage>
        <taxon>Eukaryota</taxon>
        <taxon>Metazoa</taxon>
        <taxon>Ecdysozoa</taxon>
        <taxon>Arthropoda</taxon>
        <taxon>Hexapoda</taxon>
        <taxon>Insecta</taxon>
        <taxon>Pterygota</taxon>
        <taxon>Neoptera</taxon>
        <taxon>Paraneoptera</taxon>
        <taxon>Hemiptera</taxon>
        <taxon>Sternorrhyncha</taxon>
        <taxon>Aleyrodoidea</taxon>
        <taxon>Aleyrodidae</taxon>
        <taxon>Aleyrodinae</taxon>
        <taxon>Bemisia</taxon>
    </lineage>
</organism>
<proteinExistence type="predicted"/>
<feature type="region of interest" description="Disordered" evidence="1">
    <location>
        <begin position="839"/>
        <end position="978"/>
    </location>
</feature>
<dbReference type="AlphaFoldDB" id="A0A9P0A326"/>
<feature type="compositionally biased region" description="Basic and acidic residues" evidence="1">
    <location>
        <begin position="957"/>
        <end position="967"/>
    </location>
</feature>
<feature type="compositionally biased region" description="Polar residues" evidence="1">
    <location>
        <begin position="234"/>
        <end position="244"/>
    </location>
</feature>
<accession>A0A9P0A326</accession>
<name>A0A9P0A326_BEMTA</name>
<feature type="compositionally biased region" description="Basic and acidic residues" evidence="1">
    <location>
        <begin position="892"/>
        <end position="905"/>
    </location>
</feature>
<evidence type="ECO:0008006" key="4">
    <source>
        <dbReference type="Google" id="ProtNLM"/>
    </source>
</evidence>
<dbReference type="InterPro" id="IPR012340">
    <property type="entry name" value="NA-bd_OB-fold"/>
</dbReference>
<evidence type="ECO:0000313" key="3">
    <source>
        <dbReference type="Proteomes" id="UP001152759"/>
    </source>
</evidence>
<keyword evidence="3" id="KW-1185">Reference proteome</keyword>
<feature type="compositionally biased region" description="Acidic residues" evidence="1">
    <location>
        <begin position="920"/>
        <end position="935"/>
    </location>
</feature>
<evidence type="ECO:0000256" key="1">
    <source>
        <dbReference type="SAM" id="MobiDB-lite"/>
    </source>
</evidence>
<gene>
    <name evidence="2" type="ORF">BEMITA_LOCUS1773</name>
</gene>
<dbReference type="EMBL" id="OU963862">
    <property type="protein sequence ID" value="CAH0382202.1"/>
    <property type="molecule type" value="Genomic_DNA"/>
</dbReference>
<dbReference type="Proteomes" id="UP001152759">
    <property type="component" value="Chromosome 1"/>
</dbReference>
<feature type="compositionally biased region" description="Polar residues" evidence="1">
    <location>
        <begin position="875"/>
        <end position="886"/>
    </location>
</feature>
<evidence type="ECO:0000313" key="2">
    <source>
        <dbReference type="EMBL" id="CAH0382202.1"/>
    </source>
</evidence>
<reference evidence="2" key="1">
    <citation type="submission" date="2021-12" db="EMBL/GenBank/DDBJ databases">
        <authorList>
            <person name="King R."/>
        </authorList>
    </citation>
    <scope>NUCLEOTIDE SEQUENCE</scope>
</reference>
<dbReference type="Gene3D" id="2.40.50.140">
    <property type="entry name" value="Nucleic acid-binding proteins"/>
    <property type="match status" value="1"/>
</dbReference>
<feature type="region of interest" description="Disordered" evidence="1">
    <location>
        <begin position="226"/>
        <end position="263"/>
    </location>
</feature>